<organism evidence="2 3">
    <name type="scientific">Mizuhopecten yessoensis</name>
    <name type="common">Japanese scallop</name>
    <name type="synonym">Patinopecten yessoensis</name>
    <dbReference type="NCBI Taxonomy" id="6573"/>
    <lineage>
        <taxon>Eukaryota</taxon>
        <taxon>Metazoa</taxon>
        <taxon>Spiralia</taxon>
        <taxon>Lophotrochozoa</taxon>
        <taxon>Mollusca</taxon>
        <taxon>Bivalvia</taxon>
        <taxon>Autobranchia</taxon>
        <taxon>Pteriomorphia</taxon>
        <taxon>Pectinida</taxon>
        <taxon>Pectinoidea</taxon>
        <taxon>Pectinidae</taxon>
        <taxon>Mizuhopecten</taxon>
    </lineage>
</organism>
<feature type="region of interest" description="Disordered" evidence="1">
    <location>
        <begin position="25"/>
        <end position="56"/>
    </location>
</feature>
<gene>
    <name evidence="2" type="ORF">KP79_PYT11415</name>
</gene>
<accession>A0A210PDV8</accession>
<feature type="compositionally biased region" description="Basic and acidic residues" evidence="1">
    <location>
        <begin position="280"/>
        <end position="292"/>
    </location>
</feature>
<feature type="region of interest" description="Disordered" evidence="1">
    <location>
        <begin position="263"/>
        <end position="312"/>
    </location>
</feature>
<keyword evidence="3" id="KW-1185">Reference proteome</keyword>
<name>A0A210PDV8_MIZYE</name>
<dbReference type="EMBL" id="NEDP02076751">
    <property type="protein sequence ID" value="OWF34646.1"/>
    <property type="molecule type" value="Genomic_DNA"/>
</dbReference>
<comment type="caution">
    <text evidence="2">The sequence shown here is derived from an EMBL/GenBank/DDBJ whole genome shotgun (WGS) entry which is preliminary data.</text>
</comment>
<reference evidence="2 3" key="1">
    <citation type="journal article" date="2017" name="Nat. Ecol. Evol.">
        <title>Scallop genome provides insights into evolution of bilaterian karyotype and development.</title>
        <authorList>
            <person name="Wang S."/>
            <person name="Zhang J."/>
            <person name="Jiao W."/>
            <person name="Li J."/>
            <person name="Xun X."/>
            <person name="Sun Y."/>
            <person name="Guo X."/>
            <person name="Huan P."/>
            <person name="Dong B."/>
            <person name="Zhang L."/>
            <person name="Hu X."/>
            <person name="Sun X."/>
            <person name="Wang J."/>
            <person name="Zhao C."/>
            <person name="Wang Y."/>
            <person name="Wang D."/>
            <person name="Huang X."/>
            <person name="Wang R."/>
            <person name="Lv J."/>
            <person name="Li Y."/>
            <person name="Zhang Z."/>
            <person name="Liu B."/>
            <person name="Lu W."/>
            <person name="Hui Y."/>
            <person name="Liang J."/>
            <person name="Zhou Z."/>
            <person name="Hou R."/>
            <person name="Li X."/>
            <person name="Liu Y."/>
            <person name="Li H."/>
            <person name="Ning X."/>
            <person name="Lin Y."/>
            <person name="Zhao L."/>
            <person name="Xing Q."/>
            <person name="Dou J."/>
            <person name="Li Y."/>
            <person name="Mao J."/>
            <person name="Guo H."/>
            <person name="Dou H."/>
            <person name="Li T."/>
            <person name="Mu C."/>
            <person name="Jiang W."/>
            <person name="Fu Q."/>
            <person name="Fu X."/>
            <person name="Miao Y."/>
            <person name="Liu J."/>
            <person name="Yu Q."/>
            <person name="Li R."/>
            <person name="Liao H."/>
            <person name="Li X."/>
            <person name="Kong Y."/>
            <person name="Jiang Z."/>
            <person name="Chourrout D."/>
            <person name="Li R."/>
            <person name="Bao Z."/>
        </authorList>
    </citation>
    <scope>NUCLEOTIDE SEQUENCE [LARGE SCALE GENOMIC DNA]</scope>
    <source>
        <strain evidence="2 3">PY_sf001</strain>
    </source>
</reference>
<dbReference type="Proteomes" id="UP000242188">
    <property type="component" value="Unassembled WGS sequence"/>
</dbReference>
<proteinExistence type="predicted"/>
<protein>
    <submittedName>
        <fullName evidence="2">Uncharacterized protein</fullName>
    </submittedName>
</protein>
<feature type="region of interest" description="Disordered" evidence="1">
    <location>
        <begin position="401"/>
        <end position="423"/>
    </location>
</feature>
<dbReference type="AlphaFoldDB" id="A0A210PDV8"/>
<sequence length="475" mass="53205">MTMKQPNKTSNVGFLIKTESIANISQNEDNVSRPHTKVQVGNGGAPISDCPPEESSASKTVSNVVKLTTFTPKLPKIKKGREERLKIEMEKSGLIHGSVERAPTWLTERTIHRDGVNRYNTHLANRAYNRPGYGRHNTSTAFLSDYGSDAGVYSSISQYDQFVEDYPYYVDSEEEEGYPQELAIIGLSTASPTRDMVSLDKPRKRTDDLTDKHTAEQVYGGYNSRLPHRLGSFEKVRDTKLYKRTRNQVKDMKKVRQWPAGLELSGKGMSDDEVVPPIKVGKDNESVDHPDDASVAESNRLPPLSENMALSPRSNTKISFSSSFFSDYGLRTNRTDSFTGYTRGRMKIRSASEAQLEKELQAKAERHIYACHVLSSVRRGSKAAHNLSSFRQAIGPHQRSIRPLSELSPPKPTHRHFNTSPDKAGHLYETVKKSSPVAFYIKTRDSSDLNRARMKASDGLPEINGRTLILGMVNK</sequence>
<evidence type="ECO:0000313" key="3">
    <source>
        <dbReference type="Proteomes" id="UP000242188"/>
    </source>
</evidence>
<evidence type="ECO:0000256" key="1">
    <source>
        <dbReference type="SAM" id="MobiDB-lite"/>
    </source>
</evidence>
<evidence type="ECO:0000313" key="2">
    <source>
        <dbReference type="EMBL" id="OWF34646.1"/>
    </source>
</evidence>